<dbReference type="Proteomes" id="UP000054498">
    <property type="component" value="Unassembled WGS sequence"/>
</dbReference>
<feature type="region of interest" description="Disordered" evidence="3">
    <location>
        <begin position="499"/>
        <end position="520"/>
    </location>
</feature>
<dbReference type="RefSeq" id="XP_013906385.1">
    <property type="nucleotide sequence ID" value="XM_014050931.1"/>
</dbReference>
<dbReference type="GO" id="GO:0016020">
    <property type="term" value="C:membrane"/>
    <property type="evidence" value="ECO:0007669"/>
    <property type="project" value="UniProtKB-ARBA"/>
</dbReference>
<evidence type="ECO:0000256" key="1">
    <source>
        <dbReference type="ARBA" id="ARBA00022737"/>
    </source>
</evidence>
<evidence type="ECO:0000256" key="3">
    <source>
        <dbReference type="SAM" id="MobiDB-lite"/>
    </source>
</evidence>
<dbReference type="SMART" id="SM00557">
    <property type="entry name" value="IG_FLMN"/>
    <property type="match status" value="1"/>
</dbReference>
<reference evidence="5 6" key="1">
    <citation type="journal article" date="2013" name="BMC Genomics">
        <title>Reconstruction of the lipid metabolism for the microalga Monoraphidium neglectum from its genome sequence reveals characteristics suitable for biofuel production.</title>
        <authorList>
            <person name="Bogen C."/>
            <person name="Al-Dilaimi A."/>
            <person name="Albersmeier A."/>
            <person name="Wichmann J."/>
            <person name="Grundmann M."/>
            <person name="Rupp O."/>
            <person name="Lauersen K.J."/>
            <person name="Blifernez-Klassen O."/>
            <person name="Kalinowski J."/>
            <person name="Goesmann A."/>
            <person name="Mussgnug J.H."/>
            <person name="Kruse O."/>
        </authorList>
    </citation>
    <scope>NUCLEOTIDE SEQUENCE [LARGE SCALE GENOMIC DNA]</scope>
    <source>
        <strain evidence="5 6">SAG 48.87</strain>
    </source>
</reference>
<dbReference type="Pfam" id="PF03364">
    <property type="entry name" value="Polyketide_cyc"/>
    <property type="match status" value="1"/>
</dbReference>
<gene>
    <name evidence="5" type="ORF">MNEG_0592</name>
</gene>
<dbReference type="OrthoDB" id="270720at2759"/>
<dbReference type="InterPro" id="IPR013783">
    <property type="entry name" value="Ig-like_fold"/>
</dbReference>
<protein>
    <recommendedName>
        <fullName evidence="4">Coenzyme Q-binding protein COQ10 START domain-containing protein</fullName>
    </recommendedName>
</protein>
<dbReference type="GeneID" id="25726710"/>
<dbReference type="SUPFAM" id="SSF55961">
    <property type="entry name" value="Bet v1-like"/>
    <property type="match status" value="1"/>
</dbReference>
<sequence>MHRTGVCTYPNGSRYEGDWEEDQRSGWGRLDAADGQSYEGEWRGDKMHGQGKWCFAGDKGYYIGAYEAGQRTRGRLVRGQDHEYEYDGEGPFEHDMRHGSDGECSYAGGGRYVGDWRADARHGRGRMELSDGTTYEGEWRGDKRHGQGACRYSNGDRYAGSWAEGVRAGQGRCAFANGDKYAGAWAGDTMEGIGTMAYADGGRYHGDWKAGRRHGVGLMVFADGASFRGRWEEGTWLQSAADPARCRLRGRGLARAVAGEEAGFRLQARDEDDNPRLSGGDAFVVTLLRETPQAAPDAAMITSAASAALQAPPGAEGGGAGDEGAGGDGEQPAGAKAGRLEVVGAGRVRDCGDGRYEVAYRLEGAGRYLLAVTDGDGAHVADSPYPLRVLPGPPCAARCTAEGAGRRAAAAGERATFSVVARDAFGNACDGLSAAALAAALPLSMQLVAGGGGAGAVTAVESAPGDGGRWQCAFTAERAGLYVLEVMALAATGPAAPITAPAGERPGGSDGGGAGPGGAWRHVRGSPFGVRVSDACAGGAEARASAKQGAGVRDVVGWWGEVAAREYGAGDGDMTGFDNTGSGADPSAADSAPEAAFVAANPSVAVVERLEDLWLLSKLQRERKLQQRPGGNPQQQQQQQPVVAPAPPGSGVSPPRRAPSPAAATAVRVAEAAVAPLRDLQVEFMGVLNGMQTVRGVIEVDAHPDLVYKILTDYDRCSEVFENISASSTIEEDGAKQVIQVHGARACSWRFLAFAGSFNVHLSVSEDAAARSLVFRLVRSSFMRDFEGRWQVSPCGGGGGGARVEHVLAVKPTMPIPAAISQYTQGIFTRQVSNILRDLEREIIKQAAASN</sequence>
<dbReference type="Gene3D" id="2.60.40.10">
    <property type="entry name" value="Immunoglobulins"/>
    <property type="match status" value="2"/>
</dbReference>
<dbReference type="PANTHER" id="PTHR23084">
    <property type="entry name" value="PHOSPHATIDYLINOSITOL-4-PHOSPHATE 5-KINASE RELATED"/>
    <property type="match status" value="1"/>
</dbReference>
<dbReference type="Pfam" id="PF00630">
    <property type="entry name" value="Filamin"/>
    <property type="match status" value="1"/>
</dbReference>
<feature type="compositionally biased region" description="Gly residues" evidence="3">
    <location>
        <begin position="315"/>
        <end position="329"/>
    </location>
</feature>
<dbReference type="InterPro" id="IPR003409">
    <property type="entry name" value="MORN"/>
</dbReference>
<dbReference type="PANTHER" id="PTHR23084:SF263">
    <property type="entry name" value="MORN REPEAT-CONTAINING PROTEIN 1"/>
    <property type="match status" value="1"/>
</dbReference>
<feature type="region of interest" description="Disordered" evidence="3">
    <location>
        <begin position="569"/>
        <end position="590"/>
    </location>
</feature>
<feature type="compositionally biased region" description="Low complexity" evidence="3">
    <location>
        <begin position="627"/>
        <end position="663"/>
    </location>
</feature>
<dbReference type="KEGG" id="mng:MNEG_0592"/>
<keyword evidence="1" id="KW-0677">Repeat</keyword>
<dbReference type="STRING" id="145388.A0A0D2NT28"/>
<name>A0A0D2NT28_9CHLO</name>
<feature type="repeat" description="Filamin" evidence="2">
    <location>
        <begin position="238"/>
        <end position="389"/>
    </location>
</feature>
<proteinExistence type="predicted"/>
<dbReference type="InterPro" id="IPR014756">
    <property type="entry name" value="Ig_E-set"/>
</dbReference>
<evidence type="ECO:0000256" key="2">
    <source>
        <dbReference type="PROSITE-ProRule" id="PRU00087"/>
    </source>
</evidence>
<dbReference type="InterPro" id="IPR001298">
    <property type="entry name" value="Filamin/ABP280_rpt"/>
</dbReference>
<evidence type="ECO:0000313" key="6">
    <source>
        <dbReference type="Proteomes" id="UP000054498"/>
    </source>
</evidence>
<dbReference type="SUPFAM" id="SSF82185">
    <property type="entry name" value="Histone H3 K4-specific methyltransferase SET7/9 N-terminal domain"/>
    <property type="match status" value="3"/>
</dbReference>
<feature type="compositionally biased region" description="Gly residues" evidence="3">
    <location>
        <begin position="505"/>
        <end position="518"/>
    </location>
</feature>
<dbReference type="InterPro" id="IPR017868">
    <property type="entry name" value="Filamin/ABP280_repeat-like"/>
</dbReference>
<dbReference type="SMART" id="SM00698">
    <property type="entry name" value="MORN"/>
    <property type="match status" value="7"/>
</dbReference>
<dbReference type="PROSITE" id="PS50194">
    <property type="entry name" value="FILAMIN_REPEAT"/>
    <property type="match status" value="2"/>
</dbReference>
<dbReference type="Gene3D" id="3.30.530.20">
    <property type="match status" value="1"/>
</dbReference>
<dbReference type="InterPro" id="IPR005031">
    <property type="entry name" value="COQ10_START"/>
</dbReference>
<feature type="domain" description="Coenzyme Q-binding protein COQ10 START" evidence="4">
    <location>
        <begin position="700"/>
        <end position="821"/>
    </location>
</feature>
<dbReference type="SUPFAM" id="SSF81296">
    <property type="entry name" value="E set domains"/>
    <property type="match status" value="2"/>
</dbReference>
<evidence type="ECO:0000259" key="4">
    <source>
        <dbReference type="Pfam" id="PF03364"/>
    </source>
</evidence>
<feature type="region of interest" description="Disordered" evidence="3">
    <location>
        <begin position="624"/>
        <end position="663"/>
    </location>
</feature>
<dbReference type="EMBL" id="KK100269">
    <property type="protein sequence ID" value="KIZ07366.1"/>
    <property type="molecule type" value="Genomic_DNA"/>
</dbReference>
<keyword evidence="6" id="KW-1185">Reference proteome</keyword>
<feature type="repeat" description="Filamin" evidence="2">
    <location>
        <begin position="396"/>
        <end position="502"/>
    </location>
</feature>
<evidence type="ECO:0000313" key="5">
    <source>
        <dbReference type="EMBL" id="KIZ07366.1"/>
    </source>
</evidence>
<feature type="region of interest" description="Disordered" evidence="3">
    <location>
        <begin position="309"/>
        <end position="338"/>
    </location>
</feature>
<organism evidence="5 6">
    <name type="scientific">Monoraphidium neglectum</name>
    <dbReference type="NCBI Taxonomy" id="145388"/>
    <lineage>
        <taxon>Eukaryota</taxon>
        <taxon>Viridiplantae</taxon>
        <taxon>Chlorophyta</taxon>
        <taxon>core chlorophytes</taxon>
        <taxon>Chlorophyceae</taxon>
        <taxon>CS clade</taxon>
        <taxon>Sphaeropleales</taxon>
        <taxon>Selenastraceae</taxon>
        <taxon>Monoraphidium</taxon>
    </lineage>
</organism>
<dbReference type="InterPro" id="IPR023393">
    <property type="entry name" value="START-like_dom_sf"/>
</dbReference>
<dbReference type="Gene3D" id="2.20.110.10">
    <property type="entry name" value="Histone H3 K4-specific methyltransferase SET7/9 N-terminal domain"/>
    <property type="match status" value="4"/>
</dbReference>
<dbReference type="Pfam" id="PF02493">
    <property type="entry name" value="MORN"/>
    <property type="match status" value="8"/>
</dbReference>
<dbReference type="AlphaFoldDB" id="A0A0D2NT28"/>
<accession>A0A0D2NT28</accession>